<protein>
    <submittedName>
        <fullName evidence="6 7">IclR family transcriptional regulator</fullName>
    </submittedName>
</protein>
<feature type="domain" description="HTH iclR-type" evidence="4">
    <location>
        <begin position="1"/>
        <end position="63"/>
    </location>
</feature>
<evidence type="ECO:0000259" key="5">
    <source>
        <dbReference type="PROSITE" id="PS51078"/>
    </source>
</evidence>
<dbReference type="GO" id="GO:0003700">
    <property type="term" value="F:DNA-binding transcription factor activity"/>
    <property type="evidence" value="ECO:0007669"/>
    <property type="project" value="TreeGrafter"/>
</dbReference>
<evidence type="ECO:0000313" key="8">
    <source>
        <dbReference type="Proteomes" id="UP000277279"/>
    </source>
</evidence>
<evidence type="ECO:0000313" key="7">
    <source>
        <dbReference type="EMBL" id="RSB60425.1"/>
    </source>
</evidence>
<dbReference type="PROSITE" id="PS51077">
    <property type="entry name" value="HTH_ICLR"/>
    <property type="match status" value="1"/>
</dbReference>
<dbReference type="SMART" id="SM00346">
    <property type="entry name" value="HTH_ICLR"/>
    <property type="match status" value="1"/>
</dbReference>
<keyword evidence="1" id="KW-0805">Transcription regulation</keyword>
<evidence type="ECO:0000256" key="1">
    <source>
        <dbReference type="ARBA" id="ARBA00023015"/>
    </source>
</evidence>
<dbReference type="Proteomes" id="UP000518315">
    <property type="component" value="Unassembled WGS sequence"/>
</dbReference>
<accession>A0A427M7C9</accession>
<dbReference type="Pfam" id="PF01614">
    <property type="entry name" value="IclR_C"/>
    <property type="match status" value="1"/>
</dbReference>
<proteinExistence type="predicted"/>
<keyword evidence="3" id="KW-0804">Transcription</keyword>
<reference evidence="6 9" key="2">
    <citation type="submission" date="2020-08" db="EMBL/GenBank/DDBJ databases">
        <title>Genomic Encyclopedia of Type Strains, Phase III (KMG-III): the genomes of soil and plant-associated and newly described type strains.</title>
        <authorList>
            <person name="Whitman W."/>
        </authorList>
    </citation>
    <scope>NUCLEOTIDE SEQUENCE [LARGE SCALE GENOMIC DNA]</scope>
    <source>
        <strain evidence="6 9">CECT 4113</strain>
    </source>
</reference>
<dbReference type="InterPro" id="IPR029016">
    <property type="entry name" value="GAF-like_dom_sf"/>
</dbReference>
<evidence type="ECO:0000256" key="3">
    <source>
        <dbReference type="ARBA" id="ARBA00023163"/>
    </source>
</evidence>
<dbReference type="SUPFAM" id="SSF46785">
    <property type="entry name" value="Winged helix' DNA-binding domain"/>
    <property type="match status" value="1"/>
</dbReference>
<dbReference type="RefSeq" id="WP_125850834.1">
    <property type="nucleotide sequence ID" value="NZ_JACHXH010000041.1"/>
</dbReference>
<dbReference type="EMBL" id="JACHXH010000041">
    <property type="protein sequence ID" value="MBB3138932.1"/>
    <property type="molecule type" value="Genomic_DNA"/>
</dbReference>
<dbReference type="Gene3D" id="1.10.10.10">
    <property type="entry name" value="Winged helix-like DNA-binding domain superfamily/Winged helix DNA-binding domain"/>
    <property type="match status" value="1"/>
</dbReference>
<dbReference type="PANTHER" id="PTHR30136">
    <property type="entry name" value="HELIX-TURN-HELIX TRANSCRIPTIONAL REGULATOR, ICLR FAMILY"/>
    <property type="match status" value="1"/>
</dbReference>
<evidence type="ECO:0000313" key="6">
    <source>
        <dbReference type="EMBL" id="MBB3138932.1"/>
    </source>
</evidence>
<comment type="caution">
    <text evidence="7">The sequence shown here is derived from an EMBL/GenBank/DDBJ whole genome shotgun (WGS) entry which is preliminary data.</text>
</comment>
<gene>
    <name evidence="7" type="ORF">EFD55_31555</name>
    <name evidence="6" type="ORF">FHS26_006712</name>
</gene>
<keyword evidence="9" id="KW-1185">Reference proteome</keyword>
<name>A0A427M7C9_9HYPH</name>
<dbReference type="EMBL" id="RJJT01000038">
    <property type="protein sequence ID" value="RSB60425.1"/>
    <property type="molecule type" value="Genomic_DNA"/>
</dbReference>
<reference evidence="7 8" key="1">
    <citation type="submission" date="2018-11" db="EMBL/GenBank/DDBJ databases">
        <authorList>
            <person name="Huo Y."/>
        </authorList>
    </citation>
    <scope>NUCLEOTIDE SEQUENCE [LARGE SCALE GENOMIC DNA]</scope>
    <source>
        <strain evidence="7 8">DSM 30132</strain>
    </source>
</reference>
<dbReference type="Proteomes" id="UP000277279">
    <property type="component" value="Unassembled WGS sequence"/>
</dbReference>
<dbReference type="InterPro" id="IPR005471">
    <property type="entry name" value="Tscrpt_reg_IclR_N"/>
</dbReference>
<dbReference type="Gene3D" id="3.30.450.40">
    <property type="match status" value="1"/>
</dbReference>
<evidence type="ECO:0000256" key="2">
    <source>
        <dbReference type="ARBA" id="ARBA00023125"/>
    </source>
</evidence>
<dbReference type="GO" id="GO:0045892">
    <property type="term" value="P:negative regulation of DNA-templated transcription"/>
    <property type="evidence" value="ECO:0007669"/>
    <property type="project" value="TreeGrafter"/>
</dbReference>
<evidence type="ECO:0000259" key="4">
    <source>
        <dbReference type="PROSITE" id="PS51077"/>
    </source>
</evidence>
<feature type="domain" description="IclR-ED" evidence="5">
    <location>
        <begin position="64"/>
        <end position="248"/>
    </location>
</feature>
<dbReference type="InterPro" id="IPR036390">
    <property type="entry name" value="WH_DNA-bd_sf"/>
</dbReference>
<keyword evidence="2 6" id="KW-0238">DNA-binding</keyword>
<organism evidence="7 8">
    <name type="scientific">Rhizobium pisi</name>
    <dbReference type="NCBI Taxonomy" id="574561"/>
    <lineage>
        <taxon>Bacteria</taxon>
        <taxon>Pseudomonadati</taxon>
        <taxon>Pseudomonadota</taxon>
        <taxon>Alphaproteobacteria</taxon>
        <taxon>Hyphomicrobiales</taxon>
        <taxon>Rhizobiaceae</taxon>
        <taxon>Rhizobium/Agrobacterium group</taxon>
        <taxon>Rhizobium</taxon>
    </lineage>
</organism>
<dbReference type="SUPFAM" id="SSF55781">
    <property type="entry name" value="GAF domain-like"/>
    <property type="match status" value="1"/>
</dbReference>
<dbReference type="PROSITE" id="PS51078">
    <property type="entry name" value="ICLR_ED"/>
    <property type="match status" value="1"/>
</dbReference>
<dbReference type="AlphaFoldDB" id="A0A427M7C9"/>
<dbReference type="OrthoDB" id="6811967at2"/>
<dbReference type="Pfam" id="PF09339">
    <property type="entry name" value="HTH_IclR"/>
    <property type="match status" value="1"/>
</dbReference>
<evidence type="ECO:0000313" key="9">
    <source>
        <dbReference type="Proteomes" id="UP000518315"/>
    </source>
</evidence>
<dbReference type="GO" id="GO:0003677">
    <property type="term" value="F:DNA binding"/>
    <property type="evidence" value="ECO:0007669"/>
    <property type="project" value="UniProtKB-KW"/>
</dbReference>
<dbReference type="InterPro" id="IPR050707">
    <property type="entry name" value="HTH_MetabolicPath_Reg"/>
</dbReference>
<dbReference type="InterPro" id="IPR036388">
    <property type="entry name" value="WH-like_DNA-bd_sf"/>
</dbReference>
<sequence>MKTVDNAMKLLSFFSAQAPEQKLSDLARAAGMDKASAMRSLGSLVACGLVEQDSETRHYRLGAGMRRLARIRNSTVPIAVELQHVLHDLTVQTNETSHVSVFSGQDMTTVAVCEPSRPTRVFVDPTQPLPVHATASGLVFLAHASDAVVDKVLAGMDVPMSFTATTISSPAELRLRLDGIRKRGFATATRTFEDEVTGIAAPIFDARGLIQATIAAACISSRTTEVLAGEIETFVLRACLSATRALGGTPPADFLHRIKENG</sequence>
<dbReference type="PANTHER" id="PTHR30136:SF24">
    <property type="entry name" value="HTH-TYPE TRANSCRIPTIONAL REPRESSOR ALLR"/>
    <property type="match status" value="1"/>
</dbReference>
<dbReference type="InterPro" id="IPR014757">
    <property type="entry name" value="Tscrpt_reg_IclR_C"/>
</dbReference>